<evidence type="ECO:0000256" key="6">
    <source>
        <dbReference type="ARBA" id="ARBA00023004"/>
    </source>
</evidence>
<keyword evidence="17" id="KW-1185">Reference proteome</keyword>
<proteinExistence type="inferred from homology"/>
<evidence type="ECO:0000259" key="15">
    <source>
        <dbReference type="Pfam" id="PF07715"/>
    </source>
</evidence>
<evidence type="ECO:0000256" key="7">
    <source>
        <dbReference type="ARBA" id="ARBA00023065"/>
    </source>
</evidence>
<dbReference type="Proteomes" id="UP000052232">
    <property type="component" value="Unassembled WGS sequence"/>
</dbReference>
<gene>
    <name evidence="16" type="ORF">V473_00665</name>
</gene>
<evidence type="ECO:0000256" key="12">
    <source>
        <dbReference type="RuleBase" id="RU003357"/>
    </source>
</evidence>
<dbReference type="PROSITE" id="PS52016">
    <property type="entry name" value="TONB_DEPENDENT_REC_3"/>
    <property type="match status" value="1"/>
</dbReference>
<keyword evidence="4" id="KW-0410">Iron transport</keyword>
<keyword evidence="10 11" id="KW-0998">Cell outer membrane</keyword>
<accession>A0A0J7Y5I3</accession>
<comment type="subcellular location">
    <subcellularLocation>
        <location evidence="1 11">Cell outer membrane</location>
        <topology evidence="1 11">Multi-pass membrane protein</topology>
    </subcellularLocation>
</comment>
<dbReference type="InterPro" id="IPR012910">
    <property type="entry name" value="Plug_dom"/>
</dbReference>
<feature type="domain" description="TonB-dependent receptor plug" evidence="15">
    <location>
        <begin position="38"/>
        <end position="147"/>
    </location>
</feature>
<evidence type="ECO:0000256" key="5">
    <source>
        <dbReference type="ARBA" id="ARBA00022692"/>
    </source>
</evidence>
<dbReference type="InterPro" id="IPR000531">
    <property type="entry name" value="Beta-barrel_TonB"/>
</dbReference>
<evidence type="ECO:0000256" key="11">
    <source>
        <dbReference type="PROSITE-ProRule" id="PRU01360"/>
    </source>
</evidence>
<keyword evidence="3 11" id="KW-1134">Transmembrane beta strand</keyword>
<evidence type="ECO:0000259" key="14">
    <source>
        <dbReference type="Pfam" id="PF00593"/>
    </source>
</evidence>
<evidence type="ECO:0000256" key="10">
    <source>
        <dbReference type="ARBA" id="ARBA00023237"/>
    </source>
</evidence>
<dbReference type="GO" id="GO:0006826">
    <property type="term" value="P:iron ion transport"/>
    <property type="evidence" value="ECO:0007669"/>
    <property type="project" value="UniProtKB-KW"/>
</dbReference>
<sequence>MFNFGAMAQAQPDPSVATTPMQDAGEIVVTAQRREQRVQDVPASVTAIGAAELQARSVVSIAQVIGVAPSVQVAAPYGDGGPPNYTIRGISSTDASHNQSKPIAIYVDEGIRGFQVFELMPVFDVERVEVLSGPQGTLYGKNATGGAVNIITKAPTFDTEGYLTVGYGNFNTRTARGAMQAPLVSDILSARIAFTYIKDDGTIKQLTPGLKDLAQTDLFAIRGSLLFKPSPDFDATLRLYHVHSGGRNYTNKPAAVDLSAIPALASLPGALRQGVGFYESATDSAPQRDIQSDGVNLLMHWQVADAYQLTSVTTYDKGHWDDLADADGLPVNVYSTDLRSRGHQFVQELRVGTQYDGPFNWQAGVFYGSDKMRFAQRLDYYTDPRCGADCDFGITPNGTGMNTVDSFSQRRRSYSGYVRGEFKIVPELTVSGGVRQSHDKLLVDNYSAYVGDTSAPLSIPVFVDERRRESFNNTSFEAGLDWKASRDILLYASFKQGYRTGAVNGSALTSALEVNIAPPETAAAFEIGAKTSFFDRKLTVNLSAFTTSYKNQQIQASEVVAGTQTFPLRSIDKSQINGIEAQVIVRPVGGITFSAAASAVDPKYKKGTVAGISVAGNQIINAAKYKLNISSDFVIMDGPSGKVNLNLNANYNSRTYYDVYNTENISQKPYWLANGRISYDADRWSVAVYGKNLALLQRLAAVRGRLSLCADQAAAAKWWLSMPMASVSAEGPMPKALSTRRTSPLMPGCRHQGRACPLRRARMTSNPLIVA</sequence>
<keyword evidence="9 11" id="KW-0472">Membrane</keyword>
<name>A0A0J7Y5I3_9SPHN</name>
<dbReference type="Pfam" id="PF07715">
    <property type="entry name" value="Plug"/>
    <property type="match status" value="1"/>
</dbReference>
<comment type="similarity">
    <text evidence="11 12">Belongs to the TonB-dependent receptor family.</text>
</comment>
<dbReference type="Gene3D" id="2.40.170.20">
    <property type="entry name" value="TonB-dependent receptor, beta-barrel domain"/>
    <property type="match status" value="1"/>
</dbReference>
<dbReference type="SUPFAM" id="SSF56935">
    <property type="entry name" value="Porins"/>
    <property type="match status" value="1"/>
</dbReference>
<organism evidence="16 17">
    <name type="scientific">Sphingobium cupriresistens LL01</name>
    <dbReference type="NCBI Taxonomy" id="1420583"/>
    <lineage>
        <taxon>Bacteria</taxon>
        <taxon>Pseudomonadati</taxon>
        <taxon>Pseudomonadota</taxon>
        <taxon>Alphaproteobacteria</taxon>
        <taxon>Sphingomonadales</taxon>
        <taxon>Sphingomonadaceae</taxon>
        <taxon>Sphingobium</taxon>
    </lineage>
</organism>
<keyword evidence="6" id="KW-0408">Iron</keyword>
<dbReference type="Pfam" id="PF00593">
    <property type="entry name" value="TonB_dep_Rec_b-barrel"/>
    <property type="match status" value="1"/>
</dbReference>
<dbReference type="PANTHER" id="PTHR32552:SF81">
    <property type="entry name" value="TONB-DEPENDENT OUTER MEMBRANE RECEPTOR"/>
    <property type="match status" value="1"/>
</dbReference>
<keyword evidence="7" id="KW-0406">Ion transport</keyword>
<keyword evidence="8 12" id="KW-0798">TonB box</keyword>
<dbReference type="EMBL" id="JACT01000001">
    <property type="protein sequence ID" value="KMS58643.1"/>
    <property type="molecule type" value="Genomic_DNA"/>
</dbReference>
<feature type="region of interest" description="Disordered" evidence="13">
    <location>
        <begin position="1"/>
        <end position="20"/>
    </location>
</feature>
<dbReference type="InterPro" id="IPR036942">
    <property type="entry name" value="Beta-barrel_TonB_sf"/>
</dbReference>
<dbReference type="STRING" id="1420583.V473_00665"/>
<keyword evidence="5 11" id="KW-0812">Transmembrane</keyword>
<evidence type="ECO:0008006" key="18">
    <source>
        <dbReference type="Google" id="ProtNLM"/>
    </source>
</evidence>
<comment type="caution">
    <text evidence="16">The sequence shown here is derived from an EMBL/GenBank/DDBJ whole genome shotgun (WGS) entry which is preliminary data.</text>
</comment>
<protein>
    <recommendedName>
        <fullName evidence="18">TonB-denpendent receptor</fullName>
    </recommendedName>
</protein>
<evidence type="ECO:0000256" key="1">
    <source>
        <dbReference type="ARBA" id="ARBA00004571"/>
    </source>
</evidence>
<dbReference type="CDD" id="cd01347">
    <property type="entry name" value="ligand_gated_channel"/>
    <property type="match status" value="1"/>
</dbReference>
<evidence type="ECO:0000256" key="8">
    <source>
        <dbReference type="ARBA" id="ARBA00023077"/>
    </source>
</evidence>
<keyword evidence="2 11" id="KW-0813">Transport</keyword>
<dbReference type="GO" id="GO:0009279">
    <property type="term" value="C:cell outer membrane"/>
    <property type="evidence" value="ECO:0007669"/>
    <property type="project" value="UniProtKB-SubCell"/>
</dbReference>
<feature type="domain" description="TonB-dependent receptor-like beta-barrel" evidence="14">
    <location>
        <begin position="242"/>
        <end position="693"/>
    </location>
</feature>
<dbReference type="AlphaFoldDB" id="A0A0J7Y5I3"/>
<evidence type="ECO:0000256" key="13">
    <source>
        <dbReference type="SAM" id="MobiDB-lite"/>
    </source>
</evidence>
<evidence type="ECO:0000256" key="2">
    <source>
        <dbReference type="ARBA" id="ARBA00022448"/>
    </source>
</evidence>
<evidence type="ECO:0000256" key="9">
    <source>
        <dbReference type="ARBA" id="ARBA00023136"/>
    </source>
</evidence>
<dbReference type="InterPro" id="IPR039426">
    <property type="entry name" value="TonB-dep_rcpt-like"/>
</dbReference>
<evidence type="ECO:0000313" key="17">
    <source>
        <dbReference type="Proteomes" id="UP000052232"/>
    </source>
</evidence>
<reference evidence="16 17" key="1">
    <citation type="journal article" date="2015" name="G3 (Bethesda)">
        <title>Insights into Ongoing Evolution of the Hexachlorocyclohexane Catabolic Pathway from Comparative Genomics of Ten Sphingomonadaceae Strains.</title>
        <authorList>
            <person name="Pearce S.L."/>
            <person name="Oakeshott J.G."/>
            <person name="Pandey G."/>
        </authorList>
    </citation>
    <scope>NUCLEOTIDE SEQUENCE [LARGE SCALE GENOMIC DNA]</scope>
    <source>
        <strain evidence="16 17">LL01</strain>
    </source>
</reference>
<evidence type="ECO:0000256" key="4">
    <source>
        <dbReference type="ARBA" id="ARBA00022496"/>
    </source>
</evidence>
<evidence type="ECO:0000256" key="3">
    <source>
        <dbReference type="ARBA" id="ARBA00022452"/>
    </source>
</evidence>
<evidence type="ECO:0000313" key="16">
    <source>
        <dbReference type="EMBL" id="KMS58643.1"/>
    </source>
</evidence>
<dbReference type="PANTHER" id="PTHR32552">
    <property type="entry name" value="FERRICHROME IRON RECEPTOR-RELATED"/>
    <property type="match status" value="1"/>
</dbReference>